<dbReference type="Proteomes" id="UP000193944">
    <property type="component" value="Unassembled WGS sequence"/>
</dbReference>
<dbReference type="OrthoDB" id="6509975at2759"/>
<evidence type="ECO:0000256" key="2">
    <source>
        <dbReference type="ARBA" id="ARBA00008422"/>
    </source>
</evidence>
<evidence type="ECO:0000256" key="14">
    <source>
        <dbReference type="SAM" id="Phobius"/>
    </source>
</evidence>
<dbReference type="InterPro" id="IPR000560">
    <property type="entry name" value="His_Pase_clade-2"/>
</dbReference>
<evidence type="ECO:0000256" key="7">
    <source>
        <dbReference type="ARBA" id="ARBA00022801"/>
    </source>
</evidence>
<comment type="catalytic activity">
    <reaction evidence="12">
        <text>1D-myo-inositol hexakisphosphate + H2O = 1D-myo-inositol 1,2,4,5,6-pentakisphosphate + phosphate</text>
        <dbReference type="Rhea" id="RHEA:16989"/>
        <dbReference type="ChEBI" id="CHEBI:15377"/>
        <dbReference type="ChEBI" id="CHEBI:43474"/>
        <dbReference type="ChEBI" id="CHEBI:57798"/>
        <dbReference type="ChEBI" id="CHEBI:58130"/>
        <dbReference type="EC" id="3.1.3.62"/>
    </reaction>
    <physiologicalReaction direction="left-to-right" evidence="12">
        <dbReference type="Rhea" id="RHEA:16990"/>
    </physiologicalReaction>
</comment>
<dbReference type="PANTHER" id="PTHR20963:SF8">
    <property type="entry name" value="MULTIPLE INOSITOL POLYPHOSPHATE PHOSPHATASE 1"/>
    <property type="match status" value="1"/>
</dbReference>
<evidence type="ECO:0000256" key="4">
    <source>
        <dbReference type="ARBA" id="ARBA00013040"/>
    </source>
</evidence>
<evidence type="ECO:0000256" key="8">
    <source>
        <dbReference type="ARBA" id="ARBA00023136"/>
    </source>
</evidence>
<dbReference type="PANTHER" id="PTHR20963">
    <property type="entry name" value="MULTIPLE INOSITOL POLYPHOSPHATE PHOSPHATASE-RELATED"/>
    <property type="match status" value="1"/>
</dbReference>
<evidence type="ECO:0000313" key="15">
    <source>
        <dbReference type="EMBL" id="ORX75360.1"/>
    </source>
</evidence>
<evidence type="ECO:0000256" key="11">
    <source>
        <dbReference type="ARBA" id="ARBA00043671"/>
    </source>
</evidence>
<comment type="subcellular location">
    <subcellularLocation>
        <location evidence="1">Membrane</location>
    </subcellularLocation>
</comment>
<comment type="catalytic activity">
    <reaction evidence="13">
        <text>(2R)-2,3-bisphosphoglycerate + H2O = (2R)-2-phosphoglycerate + phosphate</text>
        <dbReference type="Rhea" id="RHEA:27381"/>
        <dbReference type="ChEBI" id="CHEBI:15377"/>
        <dbReference type="ChEBI" id="CHEBI:43474"/>
        <dbReference type="ChEBI" id="CHEBI:58248"/>
        <dbReference type="ChEBI" id="CHEBI:58289"/>
        <dbReference type="EC" id="3.1.3.80"/>
    </reaction>
    <physiologicalReaction direction="left-to-right" evidence="13">
        <dbReference type="Rhea" id="RHEA:27382"/>
    </physiologicalReaction>
</comment>
<dbReference type="GO" id="GO:0016020">
    <property type="term" value="C:membrane"/>
    <property type="evidence" value="ECO:0007669"/>
    <property type="project" value="UniProtKB-SubCell"/>
</dbReference>
<keyword evidence="8 14" id="KW-0472">Membrane</keyword>
<comment type="catalytic activity">
    <reaction evidence="11">
        <text>1D-myo-inositol 1,2,4,5,6-pentakisphosphate + H2O = 1D-myo-inositol 1,2,5,6-tetrakisphosphate + phosphate</text>
        <dbReference type="Rhea" id="RHEA:77115"/>
        <dbReference type="ChEBI" id="CHEBI:15377"/>
        <dbReference type="ChEBI" id="CHEBI:43474"/>
        <dbReference type="ChEBI" id="CHEBI:57798"/>
        <dbReference type="ChEBI" id="CHEBI:195535"/>
        <dbReference type="EC" id="3.1.3.62"/>
    </reaction>
    <physiologicalReaction direction="left-to-right" evidence="11">
        <dbReference type="Rhea" id="RHEA:77116"/>
    </physiologicalReaction>
</comment>
<accession>A0A1Y1WPA5</accession>
<keyword evidence="6" id="KW-0732">Signal</keyword>
<comment type="catalytic activity">
    <reaction evidence="10">
        <text>1D-myo-inositol 1,2,5,6-tetrakisphosphate + H2O = 1D-myo-inositol 1,2,6-trisphosphate + phosphate</text>
        <dbReference type="Rhea" id="RHEA:77119"/>
        <dbReference type="ChEBI" id="CHEBI:15377"/>
        <dbReference type="ChEBI" id="CHEBI:43474"/>
        <dbReference type="ChEBI" id="CHEBI:195535"/>
        <dbReference type="ChEBI" id="CHEBI:195537"/>
        <dbReference type="EC" id="3.1.3.62"/>
    </reaction>
    <physiologicalReaction direction="left-to-right" evidence="10">
        <dbReference type="Rhea" id="RHEA:77120"/>
    </physiologicalReaction>
</comment>
<evidence type="ECO:0000256" key="9">
    <source>
        <dbReference type="ARBA" id="ARBA00031642"/>
    </source>
</evidence>
<dbReference type="Pfam" id="PF00328">
    <property type="entry name" value="His_Phos_2"/>
    <property type="match status" value="1"/>
</dbReference>
<keyword evidence="14" id="KW-0812">Transmembrane</keyword>
<dbReference type="EMBL" id="MCFG01000361">
    <property type="protein sequence ID" value="ORX75360.1"/>
    <property type="molecule type" value="Genomic_DNA"/>
</dbReference>
<keyword evidence="7" id="KW-0378">Hydrolase</keyword>
<comment type="caution">
    <text evidence="15">The sequence shown here is derived from an EMBL/GenBank/DDBJ whole genome shotgun (WGS) entry which is preliminary data.</text>
</comment>
<keyword evidence="16" id="KW-1185">Reference proteome</keyword>
<reference evidence="15 16" key="2">
    <citation type="submission" date="2016-08" db="EMBL/GenBank/DDBJ databases">
        <title>Pervasive Adenine N6-methylation of Active Genes in Fungi.</title>
        <authorList>
            <consortium name="DOE Joint Genome Institute"/>
            <person name="Mondo S.J."/>
            <person name="Dannebaum R.O."/>
            <person name="Kuo R.C."/>
            <person name="Labutti K."/>
            <person name="Haridas S."/>
            <person name="Kuo A."/>
            <person name="Salamov A."/>
            <person name="Ahrendt S.R."/>
            <person name="Lipzen A."/>
            <person name="Sullivan W."/>
            <person name="Andreopoulos W.B."/>
            <person name="Clum A."/>
            <person name="Lindquist E."/>
            <person name="Daum C."/>
            <person name="Ramamoorthy G.K."/>
            <person name="Gryganskyi A."/>
            <person name="Culley D."/>
            <person name="Magnuson J.K."/>
            <person name="James T.Y."/>
            <person name="O'Malley M.A."/>
            <person name="Stajich J.E."/>
            <person name="Spatafora J.W."/>
            <person name="Visel A."/>
            <person name="Grigoriev I.V."/>
        </authorList>
    </citation>
    <scope>NUCLEOTIDE SEQUENCE [LARGE SCALE GENOMIC DNA]</scope>
    <source>
        <strain evidence="15 16">S4</strain>
    </source>
</reference>
<dbReference type="PROSITE" id="PS00616">
    <property type="entry name" value="HIS_ACID_PHOSPHAT_1"/>
    <property type="match status" value="1"/>
</dbReference>
<evidence type="ECO:0000313" key="16">
    <source>
        <dbReference type="Proteomes" id="UP000193944"/>
    </source>
</evidence>
<dbReference type="SUPFAM" id="SSF53254">
    <property type="entry name" value="Phosphoglycerate mutase-like"/>
    <property type="match status" value="1"/>
</dbReference>
<dbReference type="EC" id="3.1.3.80" evidence="3"/>
<evidence type="ECO:0000256" key="10">
    <source>
        <dbReference type="ARBA" id="ARBA00043668"/>
    </source>
</evidence>
<dbReference type="CDD" id="cd07061">
    <property type="entry name" value="HP_HAP_like"/>
    <property type="match status" value="1"/>
</dbReference>
<proteinExistence type="inferred from homology"/>
<dbReference type="InterPro" id="IPR029033">
    <property type="entry name" value="His_PPase_superfam"/>
</dbReference>
<evidence type="ECO:0000256" key="1">
    <source>
        <dbReference type="ARBA" id="ARBA00004370"/>
    </source>
</evidence>
<gene>
    <name evidence="15" type="ORF">BCR32DRAFT_271945</name>
</gene>
<comment type="similarity">
    <text evidence="2">Belongs to the histidine acid phosphatase family. MINPP1 subfamily.</text>
</comment>
<reference evidence="15 16" key="1">
    <citation type="submission" date="2016-08" db="EMBL/GenBank/DDBJ databases">
        <title>A Parts List for Fungal Cellulosomes Revealed by Comparative Genomics.</title>
        <authorList>
            <consortium name="DOE Joint Genome Institute"/>
            <person name="Haitjema C.H."/>
            <person name="Gilmore S.P."/>
            <person name="Henske J.K."/>
            <person name="Solomon K.V."/>
            <person name="De Groot R."/>
            <person name="Kuo A."/>
            <person name="Mondo S.J."/>
            <person name="Salamov A.A."/>
            <person name="Labutti K."/>
            <person name="Zhao Z."/>
            <person name="Chiniquy J."/>
            <person name="Barry K."/>
            <person name="Brewer H.M."/>
            <person name="Purvine S.O."/>
            <person name="Wright A.T."/>
            <person name="Boxma B."/>
            <person name="Van Alen T."/>
            <person name="Hackstein J.H."/>
            <person name="Baker S.E."/>
            <person name="Grigoriev I.V."/>
            <person name="O'Malley M.A."/>
        </authorList>
    </citation>
    <scope>NUCLEOTIDE SEQUENCE [LARGE SCALE GENOMIC DNA]</scope>
    <source>
        <strain evidence="15 16">S4</strain>
    </source>
</reference>
<evidence type="ECO:0000256" key="3">
    <source>
        <dbReference type="ARBA" id="ARBA00012976"/>
    </source>
</evidence>
<organism evidence="15 16">
    <name type="scientific">Anaeromyces robustus</name>
    <dbReference type="NCBI Taxonomy" id="1754192"/>
    <lineage>
        <taxon>Eukaryota</taxon>
        <taxon>Fungi</taxon>
        <taxon>Fungi incertae sedis</taxon>
        <taxon>Chytridiomycota</taxon>
        <taxon>Chytridiomycota incertae sedis</taxon>
        <taxon>Neocallimastigomycetes</taxon>
        <taxon>Neocallimastigales</taxon>
        <taxon>Neocallimastigaceae</taxon>
        <taxon>Anaeromyces</taxon>
    </lineage>
</organism>
<sequence>MLKRTKRQLLIILTLILILSFFHIIYKYSTINKIEYTFYIDDNVDRYFGTKSRYPQKSEISGANLNINSKFKLKQVQLVCRHGTRYPTGTKNYNEKIEYLKSFLYANSKSFPKKYEFLSLFENPYNESEYGLLDVQGIKDMQNLAKRALHRYSNITQTIEDLSNIHIYSTNVTRVVDSAAAFISTFKIHIDEIHKSNATETKKLITKHFNEFQIIEQNEEESLSIDRRSVEYNEKKINMLLEEDIDNYEDDSSFFQNDELLKYIEIYKDRSKDIILSPHISCPLFNEEINGDDRTEINNNIKELENKYIHSVINNIKKKLNLKEVPNVVGESIMSICIFEVALNNTRNKFCSLIDKISLENYGFYEDYRNYHIKGYYNEINQWLATPLFKEIINDIDKEILKDKIKLSVPKKNNYNTNIVLRFAHAETIFPLITLLGLYKDKKRITMKDAPPKDNYKFRSTDISPFAANFWFELYEIETKYIIGYEPKNDIIYVDNPFNNQNVTNILENLEEIMEEEEFDKTRKHSTTFVIRVLLNEKDVVIPGCKPIEIVDLATREKTKYNTICLLSNFKQLYKNILNTSIDEYKKKCHINY</sequence>
<evidence type="ECO:0000256" key="5">
    <source>
        <dbReference type="ARBA" id="ARBA00018097"/>
    </source>
</evidence>
<dbReference type="Gene3D" id="3.40.50.1240">
    <property type="entry name" value="Phosphoglycerate mutase-like"/>
    <property type="match status" value="1"/>
</dbReference>
<dbReference type="GO" id="GO:0003993">
    <property type="term" value="F:acid phosphatase activity"/>
    <property type="evidence" value="ECO:0007669"/>
    <property type="project" value="TreeGrafter"/>
</dbReference>
<dbReference type="EC" id="3.1.3.62" evidence="4"/>
<keyword evidence="14" id="KW-1133">Transmembrane helix</keyword>
<feature type="transmembrane region" description="Helical" evidence="14">
    <location>
        <begin position="9"/>
        <end position="26"/>
    </location>
</feature>
<dbReference type="GO" id="GO:0052745">
    <property type="term" value="F:inositol phosphate phosphatase activity"/>
    <property type="evidence" value="ECO:0007669"/>
    <property type="project" value="TreeGrafter"/>
</dbReference>
<evidence type="ECO:0000256" key="6">
    <source>
        <dbReference type="ARBA" id="ARBA00022729"/>
    </source>
</evidence>
<protein>
    <recommendedName>
        <fullName evidence="5">Multiple inositol polyphosphate phosphatase 1</fullName>
        <ecNumber evidence="4">3.1.3.62</ecNumber>
        <ecNumber evidence="3">3.1.3.80</ecNumber>
    </recommendedName>
    <alternativeName>
        <fullName evidence="9">2,3-bisphosphoglycerate 3-phosphatase</fullName>
    </alternativeName>
</protein>
<evidence type="ECO:0000256" key="12">
    <source>
        <dbReference type="ARBA" id="ARBA00043691"/>
    </source>
</evidence>
<dbReference type="AlphaFoldDB" id="A0A1Y1WPA5"/>
<evidence type="ECO:0000256" key="13">
    <source>
        <dbReference type="ARBA" id="ARBA00043832"/>
    </source>
</evidence>
<dbReference type="InterPro" id="IPR033379">
    <property type="entry name" value="Acid_Pase_AS"/>
</dbReference>
<dbReference type="STRING" id="1754192.A0A1Y1WPA5"/>
<name>A0A1Y1WPA5_9FUNG</name>
<dbReference type="GO" id="GO:0034417">
    <property type="term" value="F:bisphosphoglycerate 3-phosphatase activity"/>
    <property type="evidence" value="ECO:0007669"/>
    <property type="project" value="UniProtKB-EC"/>
</dbReference>